<sequence>MIGKYKGFVTLFGQNVKHELLSFHCIVHQEALCVQTFPVKINQVISLVVKITNKIIASALNHGQFRALLDEVNARYKDLLMFSNVRWLSRGAVLKSFTDCFEPIKDYLTNKDINYPEFYDDMWLQKLYFSVDLTSFLNHLNKKLQVKGNTAHTLLETVLSFFQQLQLFSEDIDSGNPDHFESLKEYTESSGYVIDLKIFKNINSR</sequence>
<dbReference type="AlphaFoldDB" id="A0A8B8FR25"/>
<evidence type="ECO:0000313" key="1">
    <source>
        <dbReference type="Proteomes" id="UP000694846"/>
    </source>
</evidence>
<dbReference type="RefSeq" id="XP_025412936.1">
    <property type="nucleotide sequence ID" value="XM_025557151.1"/>
</dbReference>
<dbReference type="PANTHER" id="PTHR45913">
    <property type="entry name" value="EPM2A-INTERACTING PROTEIN 1"/>
    <property type="match status" value="1"/>
</dbReference>
<keyword evidence="1" id="KW-1185">Reference proteome</keyword>
<protein>
    <submittedName>
        <fullName evidence="2">General transcription factor II-I repeat domain-containing protein 2B-like</fullName>
    </submittedName>
</protein>
<name>A0A8B8FR25_9HEMI</name>
<reference evidence="2" key="1">
    <citation type="submission" date="2025-08" db="UniProtKB">
        <authorList>
            <consortium name="RefSeq"/>
        </authorList>
    </citation>
    <scope>IDENTIFICATION</scope>
    <source>
        <tissue evidence="2">Whole body</tissue>
    </source>
</reference>
<evidence type="ECO:0000313" key="2">
    <source>
        <dbReference type="RefSeq" id="XP_025412936.1"/>
    </source>
</evidence>
<proteinExistence type="predicted"/>
<gene>
    <name evidence="2" type="primary">LOC112685313</name>
</gene>
<dbReference type="PANTHER" id="PTHR45913:SF10">
    <property type="entry name" value="DUF4371 DOMAIN-CONTAINING PROTEIN"/>
    <property type="match status" value="1"/>
</dbReference>
<organism evidence="1 2">
    <name type="scientific">Sipha flava</name>
    <name type="common">yellow sugarcane aphid</name>
    <dbReference type="NCBI Taxonomy" id="143950"/>
    <lineage>
        <taxon>Eukaryota</taxon>
        <taxon>Metazoa</taxon>
        <taxon>Ecdysozoa</taxon>
        <taxon>Arthropoda</taxon>
        <taxon>Hexapoda</taxon>
        <taxon>Insecta</taxon>
        <taxon>Pterygota</taxon>
        <taxon>Neoptera</taxon>
        <taxon>Paraneoptera</taxon>
        <taxon>Hemiptera</taxon>
        <taxon>Sternorrhyncha</taxon>
        <taxon>Aphidomorpha</taxon>
        <taxon>Aphidoidea</taxon>
        <taxon>Aphididae</taxon>
        <taxon>Sipha</taxon>
    </lineage>
</organism>
<dbReference type="OrthoDB" id="6611647at2759"/>
<dbReference type="GeneID" id="112685313"/>
<dbReference type="Proteomes" id="UP000694846">
    <property type="component" value="Unplaced"/>
</dbReference>
<accession>A0A8B8FR25</accession>